<feature type="transmembrane region" description="Helical" evidence="6">
    <location>
        <begin position="99"/>
        <end position="122"/>
    </location>
</feature>
<keyword evidence="5 6" id="KW-0472">Membrane</keyword>
<sequence>MKWRYPHTVLVLCTLAFFVTMVGRLSISPVVTDIVAEFQVSNALIGVALSGMWLTYGLSQYPSGILADRFGERRIILVSIGGTIVASLLLIIAPNIGVFILATVLLGAVAGLHYSVATTLLARKFDRIGSAVGIHNTGATLAGLLTPVIVAWVAVRYGWRPAIGVTVLLGTPVFILFFWRIRETPPRKPSQPMLSQIDIGAAVELLSRPAIAFTLVLAIIGEFVWQGTASFLPTFLIEHRGQSTTLAGTVFSVYFIAQGVGQVVVGAASDRFGRDQTTAGCMLVGAAGIALLILTPGLLSAILGGVFLGIGMSFGAALLPRFLDEMSDEEQATGFGLVRSVYMIFAALGSVVTGVFADLFGWAAAFAFLCALLLFLATALTANKLFNLGL</sequence>
<name>A0AAE3K994_9EURY</name>
<feature type="transmembrane region" description="Helical" evidence="6">
    <location>
        <begin position="34"/>
        <end position="54"/>
    </location>
</feature>
<organism evidence="8 9">
    <name type="scientific">Natronocalculus amylovorans</name>
    <dbReference type="NCBI Taxonomy" id="2917812"/>
    <lineage>
        <taxon>Archaea</taxon>
        <taxon>Methanobacteriati</taxon>
        <taxon>Methanobacteriota</taxon>
        <taxon>Stenosarchaea group</taxon>
        <taxon>Halobacteria</taxon>
        <taxon>Halobacteriales</taxon>
        <taxon>Haloferacaceae</taxon>
        <taxon>Natronocalculus</taxon>
    </lineage>
</organism>
<feature type="transmembrane region" description="Helical" evidence="6">
    <location>
        <begin position="134"/>
        <end position="155"/>
    </location>
</feature>
<evidence type="ECO:0000313" key="8">
    <source>
        <dbReference type="EMBL" id="MCL9818127.1"/>
    </source>
</evidence>
<reference evidence="8" key="2">
    <citation type="submission" date="2022-02" db="EMBL/GenBank/DDBJ databases">
        <authorList>
            <person name="Elcheninov A.G."/>
            <person name="Sorokin D.Y."/>
            <person name="Kublanov I.V."/>
        </authorList>
    </citation>
    <scope>NUCLEOTIDE SEQUENCE</scope>
    <source>
        <strain evidence="8">AArc-St2</strain>
    </source>
</reference>
<feature type="transmembrane region" description="Helical" evidence="6">
    <location>
        <begin position="161"/>
        <end position="181"/>
    </location>
</feature>
<dbReference type="EMBL" id="JAKRVX010000008">
    <property type="protein sequence ID" value="MCL9818127.1"/>
    <property type="molecule type" value="Genomic_DNA"/>
</dbReference>
<evidence type="ECO:0000313" key="9">
    <source>
        <dbReference type="Proteomes" id="UP001203207"/>
    </source>
</evidence>
<protein>
    <submittedName>
        <fullName evidence="8">MFS transporter</fullName>
    </submittedName>
</protein>
<dbReference type="InterPro" id="IPR036259">
    <property type="entry name" value="MFS_trans_sf"/>
</dbReference>
<dbReference type="GO" id="GO:0022857">
    <property type="term" value="F:transmembrane transporter activity"/>
    <property type="evidence" value="ECO:0007669"/>
    <property type="project" value="InterPro"/>
</dbReference>
<evidence type="ECO:0000256" key="4">
    <source>
        <dbReference type="ARBA" id="ARBA00022989"/>
    </source>
</evidence>
<keyword evidence="4 6" id="KW-1133">Transmembrane helix</keyword>
<dbReference type="PANTHER" id="PTHR43124">
    <property type="entry name" value="PURINE EFFLUX PUMP PBUE"/>
    <property type="match status" value="1"/>
</dbReference>
<feature type="transmembrane region" description="Helical" evidence="6">
    <location>
        <begin position="245"/>
        <end position="265"/>
    </location>
</feature>
<dbReference type="PROSITE" id="PS50850">
    <property type="entry name" value="MFS"/>
    <property type="match status" value="1"/>
</dbReference>
<dbReference type="AlphaFoldDB" id="A0AAE3K994"/>
<reference evidence="8" key="1">
    <citation type="journal article" date="2022" name="Syst. Appl. Microbiol.">
        <title>Natronocalculus amylovorans gen. nov., sp. nov., and Natranaeroarchaeum aerophilus sp. nov., dominant culturable amylolytic natronoarchaea from hypersaline soda lakes in southwestern Siberia.</title>
        <authorList>
            <person name="Sorokin D.Y."/>
            <person name="Elcheninov A.G."/>
            <person name="Khizhniak T.V."/>
            <person name="Koenen M."/>
            <person name="Bale N.J."/>
            <person name="Damste J.S.S."/>
            <person name="Kublanov I.V."/>
        </authorList>
    </citation>
    <scope>NUCLEOTIDE SEQUENCE</scope>
    <source>
        <strain evidence="8">AArc-St2</strain>
    </source>
</reference>
<evidence type="ECO:0000256" key="6">
    <source>
        <dbReference type="SAM" id="Phobius"/>
    </source>
</evidence>
<dbReference type="Pfam" id="PF07690">
    <property type="entry name" value="MFS_1"/>
    <property type="match status" value="1"/>
</dbReference>
<proteinExistence type="predicted"/>
<dbReference type="PANTHER" id="PTHR43124:SF3">
    <property type="entry name" value="CHLORAMPHENICOL EFFLUX PUMP RV0191"/>
    <property type="match status" value="1"/>
</dbReference>
<dbReference type="RefSeq" id="WP_250585733.1">
    <property type="nucleotide sequence ID" value="NZ_JAKRVX010000008.1"/>
</dbReference>
<dbReference type="SUPFAM" id="SSF103473">
    <property type="entry name" value="MFS general substrate transporter"/>
    <property type="match status" value="1"/>
</dbReference>
<evidence type="ECO:0000256" key="3">
    <source>
        <dbReference type="ARBA" id="ARBA00022692"/>
    </source>
</evidence>
<dbReference type="CDD" id="cd17325">
    <property type="entry name" value="MFS_MdtG_SLC18_like"/>
    <property type="match status" value="1"/>
</dbReference>
<feature type="domain" description="Major facilitator superfamily (MFS) profile" evidence="7">
    <location>
        <begin position="9"/>
        <end position="390"/>
    </location>
</feature>
<keyword evidence="3 6" id="KW-0812">Transmembrane</keyword>
<feature type="transmembrane region" description="Helical" evidence="6">
    <location>
        <begin position="277"/>
        <end position="295"/>
    </location>
</feature>
<evidence type="ECO:0000256" key="2">
    <source>
        <dbReference type="ARBA" id="ARBA00022475"/>
    </source>
</evidence>
<dbReference type="Proteomes" id="UP001203207">
    <property type="component" value="Unassembled WGS sequence"/>
</dbReference>
<keyword evidence="9" id="KW-1185">Reference proteome</keyword>
<dbReference type="InterPro" id="IPR011701">
    <property type="entry name" value="MFS"/>
</dbReference>
<comment type="subcellular location">
    <subcellularLocation>
        <location evidence="1">Cell membrane</location>
        <topology evidence="1">Multi-pass membrane protein</topology>
    </subcellularLocation>
</comment>
<feature type="transmembrane region" description="Helical" evidence="6">
    <location>
        <begin position="75"/>
        <end position="93"/>
    </location>
</feature>
<dbReference type="InterPro" id="IPR020846">
    <property type="entry name" value="MFS_dom"/>
</dbReference>
<accession>A0AAE3K994</accession>
<feature type="transmembrane region" description="Helical" evidence="6">
    <location>
        <begin position="362"/>
        <end position="382"/>
    </location>
</feature>
<evidence type="ECO:0000256" key="5">
    <source>
        <dbReference type="ARBA" id="ARBA00023136"/>
    </source>
</evidence>
<feature type="transmembrane region" description="Helical" evidence="6">
    <location>
        <begin position="335"/>
        <end position="356"/>
    </location>
</feature>
<feature type="transmembrane region" description="Helical" evidence="6">
    <location>
        <begin position="202"/>
        <end position="225"/>
    </location>
</feature>
<dbReference type="Gene3D" id="1.20.1250.20">
    <property type="entry name" value="MFS general substrate transporter like domains"/>
    <property type="match status" value="2"/>
</dbReference>
<dbReference type="InterPro" id="IPR050189">
    <property type="entry name" value="MFS_Efflux_Transporters"/>
</dbReference>
<keyword evidence="2" id="KW-1003">Cell membrane</keyword>
<comment type="caution">
    <text evidence="8">The sequence shown here is derived from an EMBL/GenBank/DDBJ whole genome shotgun (WGS) entry which is preliminary data.</text>
</comment>
<dbReference type="GO" id="GO:0005886">
    <property type="term" value="C:plasma membrane"/>
    <property type="evidence" value="ECO:0007669"/>
    <property type="project" value="UniProtKB-SubCell"/>
</dbReference>
<evidence type="ECO:0000259" key="7">
    <source>
        <dbReference type="PROSITE" id="PS50850"/>
    </source>
</evidence>
<gene>
    <name evidence="8" type="ORF">AArcSt2_14380</name>
</gene>
<evidence type="ECO:0000256" key="1">
    <source>
        <dbReference type="ARBA" id="ARBA00004651"/>
    </source>
</evidence>
<feature type="transmembrane region" description="Helical" evidence="6">
    <location>
        <begin position="301"/>
        <end position="323"/>
    </location>
</feature>